<keyword evidence="1" id="KW-0833">Ubl conjugation pathway</keyword>
<evidence type="ECO:0000313" key="4">
    <source>
        <dbReference type="EMBL" id="GMH26904.1"/>
    </source>
</evidence>
<name>A0AAD3TCV0_NEPGR</name>
<evidence type="ECO:0000259" key="3">
    <source>
        <dbReference type="PROSITE" id="PS51649"/>
    </source>
</evidence>
<dbReference type="EMBL" id="BSYO01000032">
    <property type="protein sequence ID" value="GMH26904.1"/>
    <property type="molecule type" value="Genomic_DNA"/>
</dbReference>
<organism evidence="4 5">
    <name type="scientific">Nepenthes gracilis</name>
    <name type="common">Slender pitcher plant</name>
    <dbReference type="NCBI Taxonomy" id="150966"/>
    <lineage>
        <taxon>Eukaryota</taxon>
        <taxon>Viridiplantae</taxon>
        <taxon>Streptophyta</taxon>
        <taxon>Embryophyta</taxon>
        <taxon>Tracheophyta</taxon>
        <taxon>Spermatophyta</taxon>
        <taxon>Magnoliopsida</taxon>
        <taxon>eudicotyledons</taxon>
        <taxon>Gunneridae</taxon>
        <taxon>Pentapetalae</taxon>
        <taxon>Caryophyllales</taxon>
        <taxon>Nepenthaceae</taxon>
        <taxon>Nepenthes</taxon>
    </lineage>
</organism>
<accession>A0AAD3TCV0</accession>
<gene>
    <name evidence="4" type="ORF">Nepgr_028747</name>
</gene>
<evidence type="ECO:0000256" key="1">
    <source>
        <dbReference type="ARBA" id="ARBA00022786"/>
    </source>
</evidence>
<evidence type="ECO:0000313" key="5">
    <source>
        <dbReference type="Proteomes" id="UP001279734"/>
    </source>
</evidence>
<dbReference type="Proteomes" id="UP001279734">
    <property type="component" value="Unassembled WGS sequence"/>
</dbReference>
<reference evidence="4" key="1">
    <citation type="submission" date="2023-05" db="EMBL/GenBank/DDBJ databases">
        <title>Nepenthes gracilis genome sequencing.</title>
        <authorList>
            <person name="Fukushima K."/>
        </authorList>
    </citation>
    <scope>NUCLEOTIDE SEQUENCE</scope>
    <source>
        <strain evidence="4">SING2019-196</strain>
    </source>
</reference>
<comment type="caution">
    <text evidence="4">The sequence shown here is derived from an EMBL/GenBank/DDBJ whole genome shotgun (WGS) entry which is preliminary data.</text>
</comment>
<dbReference type="PROSITE" id="PS51649">
    <property type="entry name" value="NPH3"/>
    <property type="match status" value="1"/>
</dbReference>
<protein>
    <recommendedName>
        <fullName evidence="3">NPH3 domain-containing protein</fullName>
    </recommendedName>
</protein>
<comment type="similarity">
    <text evidence="2">Belongs to the NPH3 family.</text>
</comment>
<sequence>MLDQATLDDLLVPPPHGKKCMYNLDLIRRLTKTFFLENDHEASVLRWRKVAWLMDLYAVEIAADVFVEPSEFAAVVMALPDHARETYDKAYQSIDIYFQAHKRLFEEQKLGICYALNYAKFSPNTLKELARNPNFPLLARYKARSYLSSMVKCRGVKFVGRRQKWWFGRAADLHQIGGKNLDLENFLGGMRSQMIAKAVSPRECCVETAKYYLPKLCS</sequence>
<evidence type="ECO:0000256" key="2">
    <source>
        <dbReference type="PROSITE-ProRule" id="PRU00982"/>
    </source>
</evidence>
<dbReference type="InterPro" id="IPR043454">
    <property type="entry name" value="NPH3/RPT2-like"/>
</dbReference>
<feature type="domain" description="NPH3" evidence="3">
    <location>
        <begin position="1"/>
        <end position="150"/>
    </location>
</feature>
<dbReference type="PANTHER" id="PTHR32370">
    <property type="entry name" value="OS12G0117600 PROTEIN"/>
    <property type="match status" value="1"/>
</dbReference>
<dbReference type="InterPro" id="IPR027356">
    <property type="entry name" value="NPH3_dom"/>
</dbReference>
<dbReference type="Pfam" id="PF03000">
    <property type="entry name" value="NPH3"/>
    <property type="match status" value="1"/>
</dbReference>
<dbReference type="AlphaFoldDB" id="A0AAD3TCV0"/>
<keyword evidence="5" id="KW-1185">Reference proteome</keyword>
<proteinExistence type="inferred from homology"/>